<dbReference type="Gene3D" id="3.90.226.10">
    <property type="entry name" value="2-enoyl-CoA Hydratase, Chain A, domain 1"/>
    <property type="match status" value="1"/>
</dbReference>
<dbReference type="PROSITE" id="PS50106">
    <property type="entry name" value="PDZ"/>
    <property type="match status" value="1"/>
</dbReference>
<dbReference type="EMBL" id="DRTD01000297">
    <property type="protein sequence ID" value="HHE54923.1"/>
    <property type="molecule type" value="Genomic_DNA"/>
</dbReference>
<evidence type="ECO:0000256" key="6">
    <source>
        <dbReference type="SAM" id="Coils"/>
    </source>
</evidence>
<feature type="non-terminal residue" evidence="8">
    <location>
        <position position="1"/>
    </location>
</feature>
<dbReference type="PANTHER" id="PTHR32060:SF22">
    <property type="entry name" value="CARBOXYL-TERMINAL-PROCESSING PEPTIDASE 3, CHLOROPLASTIC"/>
    <property type="match status" value="1"/>
</dbReference>
<dbReference type="CDD" id="cd07560">
    <property type="entry name" value="Peptidase_S41_CPP"/>
    <property type="match status" value="1"/>
</dbReference>
<dbReference type="InterPro" id="IPR036034">
    <property type="entry name" value="PDZ_sf"/>
</dbReference>
<dbReference type="Pfam" id="PF03572">
    <property type="entry name" value="Peptidase_S41"/>
    <property type="match status" value="1"/>
</dbReference>
<dbReference type="InterPro" id="IPR040573">
    <property type="entry name" value="TSP_N"/>
</dbReference>
<dbReference type="InterPro" id="IPR004447">
    <property type="entry name" value="Peptidase_S41A"/>
</dbReference>
<sequence length="493" mass="56103">GKDWAAIKERLEKRYNNIEKQMRKTKSEDVFQIYMNAFTATFDPHTNYMSPKTSEDFKIRMSLSLEGIGASLRTEDDYTTVVEIIPGGPAARSGLLHPNDRIVAVGQGEKGEMVDVVGWRIDDVVQLIRGKKGTKVRLQIIPADASLSDPPVTITLVRDKIKLADRAAKSDTLEIEHNGQKFRIGVINIPDFYLDYEAMRQGKEDYASTSRDVERLLKELQGAQVDGVIIDLRRNGGGFLSEAVDLTGLFIEKGPVVQVRDSRGRVKVERDFDSKLVYDGPLAVLVDRFSASASEIFAAAIQDYQRGIIVGTQTFGKGTVQNMIPISRFFPHSKEKLGQIKLTIAKFYRITGGSTQNVGVLPDIRIPDRYEIMEIGERSEKNALLWDEIDPISFSSFDPDLKNVLPRLRNLHLMRAQSNEEYQLMLQQIERLKKEKERNVVSLNIEKRKEEREEREALKKKLKELHKKSGHDDREDFYLLETAHILGDYILIH</sequence>
<dbReference type="GO" id="GO:0006508">
    <property type="term" value="P:proteolysis"/>
    <property type="evidence" value="ECO:0007669"/>
    <property type="project" value="UniProtKB-KW"/>
</dbReference>
<dbReference type="InterPro" id="IPR005151">
    <property type="entry name" value="Tail-specific_protease"/>
</dbReference>
<comment type="similarity">
    <text evidence="1 5">Belongs to the peptidase S41A family.</text>
</comment>
<dbReference type="Proteomes" id="UP000886111">
    <property type="component" value="Unassembled WGS sequence"/>
</dbReference>
<keyword evidence="6" id="KW-0175">Coiled coil</keyword>
<dbReference type="InterPro" id="IPR020992">
    <property type="entry name" value="Tail_Prtase_C"/>
</dbReference>
<dbReference type="PANTHER" id="PTHR32060">
    <property type="entry name" value="TAIL-SPECIFIC PROTEASE"/>
    <property type="match status" value="1"/>
</dbReference>
<evidence type="ECO:0000256" key="1">
    <source>
        <dbReference type="ARBA" id="ARBA00009179"/>
    </source>
</evidence>
<gene>
    <name evidence="8" type="ORF">ENL21_04015</name>
</gene>
<organism evidence="8">
    <name type="scientific">Caldithrix abyssi</name>
    <dbReference type="NCBI Taxonomy" id="187145"/>
    <lineage>
        <taxon>Bacteria</taxon>
        <taxon>Pseudomonadati</taxon>
        <taxon>Calditrichota</taxon>
        <taxon>Calditrichia</taxon>
        <taxon>Calditrichales</taxon>
        <taxon>Calditrichaceae</taxon>
        <taxon>Caldithrix</taxon>
    </lineage>
</organism>
<dbReference type="NCBIfam" id="TIGR00225">
    <property type="entry name" value="prc"/>
    <property type="match status" value="1"/>
</dbReference>
<dbReference type="GO" id="GO:0007165">
    <property type="term" value="P:signal transduction"/>
    <property type="evidence" value="ECO:0007669"/>
    <property type="project" value="TreeGrafter"/>
</dbReference>
<keyword evidence="3 5" id="KW-0378">Hydrolase</keyword>
<feature type="coiled-coil region" evidence="6">
    <location>
        <begin position="415"/>
        <end position="468"/>
    </location>
</feature>
<comment type="caution">
    <text evidence="8">The sequence shown here is derived from an EMBL/GenBank/DDBJ whole genome shotgun (WGS) entry which is preliminary data.</text>
</comment>
<keyword evidence="2 5" id="KW-0645">Protease</keyword>
<evidence type="ECO:0000256" key="2">
    <source>
        <dbReference type="ARBA" id="ARBA00022670"/>
    </source>
</evidence>
<evidence type="ECO:0000256" key="3">
    <source>
        <dbReference type="ARBA" id="ARBA00022801"/>
    </source>
</evidence>
<dbReference type="Pfam" id="PF00595">
    <property type="entry name" value="PDZ"/>
    <property type="match status" value="1"/>
</dbReference>
<dbReference type="FunFam" id="3.90.226.10:FF:000090">
    <property type="entry name" value="Tail-specific protease"/>
    <property type="match status" value="1"/>
</dbReference>
<proteinExistence type="inferred from homology"/>
<keyword evidence="4 5" id="KW-0720">Serine protease</keyword>
<dbReference type="AlphaFoldDB" id="A0A7V5LID4"/>
<evidence type="ECO:0000313" key="8">
    <source>
        <dbReference type="EMBL" id="HHE54923.1"/>
    </source>
</evidence>
<dbReference type="GO" id="GO:0008236">
    <property type="term" value="F:serine-type peptidase activity"/>
    <property type="evidence" value="ECO:0007669"/>
    <property type="project" value="UniProtKB-KW"/>
</dbReference>
<dbReference type="SMART" id="SM00245">
    <property type="entry name" value="TSPc"/>
    <property type="match status" value="1"/>
</dbReference>
<evidence type="ECO:0000256" key="5">
    <source>
        <dbReference type="RuleBase" id="RU004404"/>
    </source>
</evidence>
<protein>
    <submittedName>
        <fullName evidence="8">PDZ domain-containing protein</fullName>
    </submittedName>
</protein>
<dbReference type="InterPro" id="IPR029045">
    <property type="entry name" value="ClpP/crotonase-like_dom_sf"/>
</dbReference>
<dbReference type="InterPro" id="IPR001478">
    <property type="entry name" value="PDZ"/>
</dbReference>
<accession>A0A7V5LID4</accession>
<evidence type="ECO:0000259" key="7">
    <source>
        <dbReference type="PROSITE" id="PS50106"/>
    </source>
</evidence>
<name>A0A7V5LID4_CALAY</name>
<reference evidence="8" key="1">
    <citation type="journal article" date="2020" name="mSystems">
        <title>Genome- and Community-Level Interaction Insights into Carbon Utilization and Element Cycling Functions of Hydrothermarchaeota in Hydrothermal Sediment.</title>
        <authorList>
            <person name="Zhou Z."/>
            <person name="Liu Y."/>
            <person name="Xu W."/>
            <person name="Pan J."/>
            <person name="Luo Z.H."/>
            <person name="Li M."/>
        </authorList>
    </citation>
    <scope>NUCLEOTIDE SEQUENCE [LARGE SCALE GENOMIC DNA]</scope>
    <source>
        <strain evidence="8">HyVt-76</strain>
    </source>
</reference>
<dbReference type="CDD" id="cd06782">
    <property type="entry name" value="cpPDZ_CPP-like"/>
    <property type="match status" value="1"/>
</dbReference>
<dbReference type="GO" id="GO:0030288">
    <property type="term" value="C:outer membrane-bounded periplasmic space"/>
    <property type="evidence" value="ECO:0007669"/>
    <property type="project" value="TreeGrafter"/>
</dbReference>
<dbReference type="GO" id="GO:0004175">
    <property type="term" value="F:endopeptidase activity"/>
    <property type="evidence" value="ECO:0007669"/>
    <property type="project" value="TreeGrafter"/>
</dbReference>
<dbReference type="SUPFAM" id="SSF52096">
    <property type="entry name" value="ClpP/crotonase"/>
    <property type="match status" value="1"/>
</dbReference>
<feature type="domain" description="PDZ" evidence="7">
    <location>
        <begin position="58"/>
        <end position="129"/>
    </location>
</feature>
<dbReference type="Gene3D" id="2.30.42.10">
    <property type="match status" value="1"/>
</dbReference>
<dbReference type="SUPFAM" id="SSF50156">
    <property type="entry name" value="PDZ domain-like"/>
    <property type="match status" value="1"/>
</dbReference>
<dbReference type="Pfam" id="PF11818">
    <property type="entry name" value="DUF3340"/>
    <property type="match status" value="1"/>
</dbReference>
<evidence type="ECO:0000256" key="4">
    <source>
        <dbReference type="ARBA" id="ARBA00022825"/>
    </source>
</evidence>
<dbReference type="Pfam" id="PF17804">
    <property type="entry name" value="TSP_NTD"/>
    <property type="match status" value="1"/>
</dbReference>
<dbReference type="SMART" id="SM00228">
    <property type="entry name" value="PDZ"/>
    <property type="match status" value="1"/>
</dbReference>